<evidence type="ECO:0000313" key="4">
    <source>
        <dbReference type="Proteomes" id="UP000218965"/>
    </source>
</evidence>
<feature type="transmembrane region" description="Helical" evidence="1">
    <location>
        <begin position="129"/>
        <end position="145"/>
    </location>
</feature>
<feature type="transmembrane region" description="Helical" evidence="1">
    <location>
        <begin position="303"/>
        <end position="322"/>
    </location>
</feature>
<evidence type="ECO:0000259" key="2">
    <source>
        <dbReference type="Pfam" id="PF01757"/>
    </source>
</evidence>
<dbReference type="OrthoDB" id="6623990at2"/>
<gene>
    <name evidence="3" type="ORF">MalAC0309_1888</name>
</gene>
<proteinExistence type="predicted"/>
<feature type="transmembrane region" description="Helical" evidence="1">
    <location>
        <begin position="239"/>
        <end position="263"/>
    </location>
</feature>
<dbReference type="PANTHER" id="PTHR37312">
    <property type="entry name" value="MEMBRANE-BOUND ACYLTRANSFERASE YKRP-RELATED"/>
    <property type="match status" value="1"/>
</dbReference>
<dbReference type="PANTHER" id="PTHR37312:SF1">
    <property type="entry name" value="MEMBRANE-BOUND ACYLTRANSFERASE YKRP-RELATED"/>
    <property type="match status" value="1"/>
</dbReference>
<feature type="transmembrane region" description="Helical" evidence="1">
    <location>
        <begin position="72"/>
        <end position="94"/>
    </location>
</feature>
<dbReference type="AlphaFoldDB" id="A0A0U5BEV0"/>
<feature type="transmembrane region" description="Helical" evidence="1">
    <location>
        <begin position="192"/>
        <end position="212"/>
    </location>
</feature>
<dbReference type="Pfam" id="PF01757">
    <property type="entry name" value="Acyl_transf_3"/>
    <property type="match status" value="1"/>
</dbReference>
<dbReference type="RefSeq" id="WP_096422129.1">
    <property type="nucleotide sequence ID" value="NZ_AP017315.1"/>
</dbReference>
<accession>A0A0U5BEV0</accession>
<sequence>MPTTTRTPYWDTARAIAITLVVIGHAIQPLNSQYAPSYATYLVIYAFHMPAFALLAGYFSRAEPGKKQWGRIVTDLLVPYLIVETIWTVVRLVVTGGTTFDPASPSWTLWFLLALAIFRMVLPVIARLRWPLVVTILLSVGVGYVDSVDTTFSLSRLFGLLPFFTLGWWLAHTRVIDRVRWLERARFDPTVVVTRAVAAFVFGTAATIALIGTDYFGSIGAGRILFYADPYAALGLDEWWAGVVRLLVIGLGVLMTLSMLALVPRTVTPITWIGTHTMYVYLLHTFPLYALRQSELTGVGAPGWVWFVGLIAGSVALTVVLASRPVRAITRPIIEPRVEWLLSSKR</sequence>
<organism evidence="3 4">
    <name type="scientific">Microcella alkaliphila</name>
    <dbReference type="NCBI Taxonomy" id="279828"/>
    <lineage>
        <taxon>Bacteria</taxon>
        <taxon>Bacillati</taxon>
        <taxon>Actinomycetota</taxon>
        <taxon>Actinomycetes</taxon>
        <taxon>Micrococcales</taxon>
        <taxon>Microbacteriaceae</taxon>
        <taxon>Microcella</taxon>
    </lineage>
</organism>
<feature type="transmembrane region" description="Helical" evidence="1">
    <location>
        <begin position="42"/>
        <end position="60"/>
    </location>
</feature>
<feature type="transmembrane region" description="Helical" evidence="1">
    <location>
        <begin position="106"/>
        <end position="122"/>
    </location>
</feature>
<keyword evidence="1" id="KW-1133">Transmembrane helix</keyword>
<reference evidence="4" key="1">
    <citation type="submission" date="2015-12" db="EMBL/GenBank/DDBJ databases">
        <authorList>
            <person name="Shamseldin A."/>
            <person name="Moawad H."/>
            <person name="Abd El-Rahim W.M."/>
            <person name="Sadowsky M.J."/>
        </authorList>
    </citation>
    <scope>NUCLEOTIDE SEQUENCE [LARGE SCALE GENOMIC DNA]</scope>
    <source>
        <strain evidence="4">JAM AC0309</strain>
    </source>
</reference>
<feature type="transmembrane region" description="Helical" evidence="1">
    <location>
        <begin position="270"/>
        <end position="291"/>
    </location>
</feature>
<dbReference type="GO" id="GO:0016747">
    <property type="term" value="F:acyltransferase activity, transferring groups other than amino-acyl groups"/>
    <property type="evidence" value="ECO:0007669"/>
    <property type="project" value="InterPro"/>
</dbReference>
<dbReference type="InterPro" id="IPR002656">
    <property type="entry name" value="Acyl_transf_3_dom"/>
</dbReference>
<keyword evidence="1" id="KW-0472">Membrane</keyword>
<evidence type="ECO:0000313" key="3">
    <source>
        <dbReference type="EMBL" id="BAU32735.1"/>
    </source>
</evidence>
<dbReference type="Proteomes" id="UP000218965">
    <property type="component" value="Chromosome"/>
</dbReference>
<evidence type="ECO:0000256" key="1">
    <source>
        <dbReference type="SAM" id="Phobius"/>
    </source>
</evidence>
<reference evidence="3 4" key="2">
    <citation type="submission" date="2016-01" db="EMBL/GenBank/DDBJ databases">
        <title>Microcella alkaliphila JAM AC0309 whole genome shotgun sequence.</title>
        <authorList>
            <person name="Kurata A."/>
            <person name="Hirose Y."/>
            <person name="Kishimoto N."/>
            <person name="Kobayashi T."/>
        </authorList>
    </citation>
    <scope>NUCLEOTIDE SEQUENCE [LARGE SCALE GENOMIC DNA]</scope>
    <source>
        <strain evidence="3 4">JAM AC0309</strain>
    </source>
</reference>
<feature type="transmembrane region" description="Helical" evidence="1">
    <location>
        <begin position="151"/>
        <end position="171"/>
    </location>
</feature>
<name>A0A0U5BEV0_9MICO</name>
<keyword evidence="1" id="KW-0812">Transmembrane</keyword>
<dbReference type="EMBL" id="AP017315">
    <property type="protein sequence ID" value="BAU32735.1"/>
    <property type="molecule type" value="Genomic_DNA"/>
</dbReference>
<feature type="transmembrane region" description="Helical" evidence="1">
    <location>
        <begin position="12"/>
        <end position="30"/>
    </location>
</feature>
<dbReference type="InterPro" id="IPR052734">
    <property type="entry name" value="Nod_factor_acetyltransferase"/>
</dbReference>
<dbReference type="KEGG" id="malk:MalAC0309_1888"/>
<feature type="domain" description="Acyltransferase 3" evidence="2">
    <location>
        <begin position="9"/>
        <end position="322"/>
    </location>
</feature>
<protein>
    <recommendedName>
        <fullName evidence="2">Acyltransferase 3 domain-containing protein</fullName>
    </recommendedName>
</protein>